<protein>
    <submittedName>
        <fullName evidence="2">Suppressor of swi4 1</fullName>
    </submittedName>
</protein>
<reference evidence="2" key="1">
    <citation type="submission" date="2022-10" db="EMBL/GenBank/DDBJ databases">
        <title>Novel sulphate-reducing endosymbionts in the free-living metamonad Anaeramoeba.</title>
        <authorList>
            <person name="Jerlstrom-Hultqvist J."/>
            <person name="Cepicka I."/>
            <person name="Gallot-Lavallee L."/>
            <person name="Salas-Leiva D."/>
            <person name="Curtis B.A."/>
            <person name="Zahonova K."/>
            <person name="Pipaliya S."/>
            <person name="Dacks J."/>
            <person name="Roger A.J."/>
        </authorList>
    </citation>
    <scope>NUCLEOTIDE SEQUENCE</scope>
    <source>
        <strain evidence="2">BMAN</strain>
    </source>
</reference>
<feature type="region of interest" description="Disordered" evidence="1">
    <location>
        <begin position="139"/>
        <end position="236"/>
    </location>
</feature>
<evidence type="ECO:0000313" key="3">
    <source>
        <dbReference type="Proteomes" id="UP001149090"/>
    </source>
</evidence>
<feature type="region of interest" description="Disordered" evidence="1">
    <location>
        <begin position="1"/>
        <end position="71"/>
    </location>
</feature>
<dbReference type="Proteomes" id="UP001149090">
    <property type="component" value="Unassembled WGS sequence"/>
</dbReference>
<organism evidence="2 3">
    <name type="scientific">Anaeramoeba ignava</name>
    <name type="common">Anaerobic marine amoeba</name>
    <dbReference type="NCBI Taxonomy" id="1746090"/>
    <lineage>
        <taxon>Eukaryota</taxon>
        <taxon>Metamonada</taxon>
        <taxon>Anaeramoebidae</taxon>
        <taxon>Anaeramoeba</taxon>
    </lineage>
</organism>
<feature type="compositionally biased region" description="Basic residues" evidence="1">
    <location>
        <begin position="151"/>
        <end position="160"/>
    </location>
</feature>
<feature type="compositionally biased region" description="Acidic residues" evidence="1">
    <location>
        <begin position="22"/>
        <end position="40"/>
    </location>
</feature>
<dbReference type="AlphaFoldDB" id="A0A9Q0RCK5"/>
<gene>
    <name evidence="2" type="ORF">M0811_07572</name>
</gene>
<feature type="compositionally biased region" description="Basic and acidic residues" evidence="1">
    <location>
        <begin position="167"/>
        <end position="189"/>
    </location>
</feature>
<keyword evidence="3" id="KW-1185">Reference proteome</keyword>
<evidence type="ECO:0000313" key="2">
    <source>
        <dbReference type="EMBL" id="KAJ5075219.1"/>
    </source>
</evidence>
<evidence type="ECO:0000256" key="1">
    <source>
        <dbReference type="SAM" id="MobiDB-lite"/>
    </source>
</evidence>
<comment type="caution">
    <text evidence="2">The sequence shown here is derived from an EMBL/GenBank/DDBJ whole genome shotgun (WGS) entry which is preliminary data.</text>
</comment>
<sequence length="555" mass="65050">MDSDNSDEKPKKRNKSKKLFSESEESDEDYDDEVSEDEPIPEPKKTPQPKTKQKRPKESTTKKREKNKNQVVFKNKDISVVEIILNQDPNNVDEARDVIYEEVSPYMREKIKKIVVNDKQEYIGLSHEQIRQAQHLLTLIDAQGKPPTTRKTPKTRKTLKKTTPTQNKKESKEEKEEKEEKESIEEKPKITNISSDYETQSNSDETSEDETSNIEEDSEEETDESDDDYQQHKTQRIKKTVKKPVIIPQNQIINSHCLTLEKNPIFNEEILKTFAEPISQKQGIQTTTEALSAIQCAGAYWFRNLFESLVQSSRLSTNTPKLYFSVNEDSTVSDSLKKIAEKDRQQNFDSRLEMDLQQENQPNKPREFSKFPELTERGCIASYEHLIKILPQGNYQIYLFLLERKLQSLKAFQQRFPKGKERNEYQKAIESDEQRLEQIKRLKAQPNPQDLQQFPNRFSKIQKQETFLNSVFYKTNSTRLNSVKAREKRPLHTPKKLLTQIDEKHPDGIKLSYEDPALRIPFKPISKLDFLHILETTPEYKKSPIFLKLFHGNFY</sequence>
<dbReference type="EMBL" id="JAPDFW010000066">
    <property type="protein sequence ID" value="KAJ5075219.1"/>
    <property type="molecule type" value="Genomic_DNA"/>
</dbReference>
<accession>A0A9Q0RCK5</accession>
<name>A0A9Q0RCK5_ANAIG</name>
<proteinExistence type="predicted"/>
<feature type="compositionally biased region" description="Acidic residues" evidence="1">
    <location>
        <begin position="205"/>
        <end position="228"/>
    </location>
</feature>
<feature type="compositionally biased region" description="Basic and acidic residues" evidence="1">
    <location>
        <begin position="1"/>
        <end position="10"/>
    </location>
</feature>